<keyword evidence="1" id="KW-1133">Transmembrane helix</keyword>
<reference evidence="3 4" key="1">
    <citation type="submission" date="2016-10" db="EMBL/GenBank/DDBJ databases">
        <authorList>
            <person name="de Groot N.N."/>
        </authorList>
    </citation>
    <scope>NUCLEOTIDE SEQUENCE [LARGE SCALE GENOMIC DNA]</scope>
    <source>
        <strain evidence="3 4">CGMCC 1.8712</strain>
    </source>
</reference>
<evidence type="ECO:0000256" key="1">
    <source>
        <dbReference type="SAM" id="Phobius"/>
    </source>
</evidence>
<feature type="transmembrane region" description="Helical" evidence="1">
    <location>
        <begin position="220"/>
        <end position="242"/>
    </location>
</feature>
<dbReference type="GO" id="GO:0080120">
    <property type="term" value="P:CAAX-box protein maturation"/>
    <property type="evidence" value="ECO:0007669"/>
    <property type="project" value="UniProtKB-ARBA"/>
</dbReference>
<name>A0A1H3X6F7_9EURY</name>
<dbReference type="Pfam" id="PF02517">
    <property type="entry name" value="Rce1-like"/>
    <property type="match status" value="1"/>
</dbReference>
<protein>
    <recommendedName>
        <fullName evidence="2">CAAX prenyl protease 2/Lysostaphin resistance protein A-like domain-containing protein</fullName>
    </recommendedName>
</protein>
<dbReference type="GO" id="GO:0004175">
    <property type="term" value="F:endopeptidase activity"/>
    <property type="evidence" value="ECO:0007669"/>
    <property type="project" value="UniProtKB-ARBA"/>
</dbReference>
<dbReference type="AlphaFoldDB" id="A0A1H3X6F7"/>
<dbReference type="EMBL" id="FNQT01000001">
    <property type="protein sequence ID" value="SDZ94853.1"/>
    <property type="molecule type" value="Genomic_DNA"/>
</dbReference>
<dbReference type="Proteomes" id="UP000236755">
    <property type="component" value="Unassembled WGS sequence"/>
</dbReference>
<organism evidence="3 4">
    <name type="scientific">Haloplanus vescus</name>
    <dbReference type="NCBI Taxonomy" id="555874"/>
    <lineage>
        <taxon>Archaea</taxon>
        <taxon>Methanobacteriati</taxon>
        <taxon>Methanobacteriota</taxon>
        <taxon>Stenosarchaea group</taxon>
        <taxon>Halobacteria</taxon>
        <taxon>Halobacteriales</taxon>
        <taxon>Haloferacaceae</taxon>
        <taxon>Haloplanus</taxon>
    </lineage>
</organism>
<dbReference type="OrthoDB" id="275779at2157"/>
<proteinExistence type="predicted"/>
<gene>
    <name evidence="3" type="ORF">SAMN04488065_1377</name>
</gene>
<sequence length="264" mass="27201">MPDISDRTVARVRAVVVALLVAGIGLATGLVLVFGLSVALALLGVDPSPFVLLVVSLVSIQGVAFGGVALLYLRFRGRSLGSVGLRLPSLRDLLFAVGGYVAAFVAAISGAIVISITGAPAGENQVSQFASSDPSVLLWLVPASFLLIGPGEELLFRGIVQGRLRETFDRVPGVVLASALFAAIHYLALTGGAGGRLVTITILFFPALVFGTVYELSENLVVPSLVHGAYNATLFALAYVAIRLSESGMAPSGTEASQALLALL</sequence>
<evidence type="ECO:0000259" key="2">
    <source>
        <dbReference type="Pfam" id="PF02517"/>
    </source>
</evidence>
<keyword evidence="1" id="KW-0812">Transmembrane</keyword>
<accession>A0A1H3X6F7</accession>
<dbReference type="RefSeq" id="WP_092633195.1">
    <property type="nucleotide sequence ID" value="NZ_FNQT01000001.1"/>
</dbReference>
<feature type="transmembrane region" description="Helical" evidence="1">
    <location>
        <begin position="136"/>
        <end position="156"/>
    </location>
</feature>
<feature type="transmembrane region" description="Helical" evidence="1">
    <location>
        <begin position="50"/>
        <end position="73"/>
    </location>
</feature>
<feature type="domain" description="CAAX prenyl protease 2/Lysostaphin resistance protein A-like" evidence="2">
    <location>
        <begin position="136"/>
        <end position="232"/>
    </location>
</feature>
<feature type="transmembrane region" description="Helical" evidence="1">
    <location>
        <begin position="194"/>
        <end position="213"/>
    </location>
</feature>
<dbReference type="STRING" id="555874.SAMN04488065_1377"/>
<feature type="transmembrane region" description="Helical" evidence="1">
    <location>
        <begin position="12"/>
        <end position="44"/>
    </location>
</feature>
<evidence type="ECO:0000313" key="3">
    <source>
        <dbReference type="EMBL" id="SDZ94853.1"/>
    </source>
</evidence>
<evidence type="ECO:0000313" key="4">
    <source>
        <dbReference type="Proteomes" id="UP000236755"/>
    </source>
</evidence>
<feature type="transmembrane region" description="Helical" evidence="1">
    <location>
        <begin position="168"/>
        <end position="188"/>
    </location>
</feature>
<feature type="transmembrane region" description="Helical" evidence="1">
    <location>
        <begin position="93"/>
        <end position="116"/>
    </location>
</feature>
<keyword evidence="4" id="KW-1185">Reference proteome</keyword>
<keyword evidence="1" id="KW-0472">Membrane</keyword>
<dbReference type="InterPro" id="IPR003675">
    <property type="entry name" value="Rce1/LyrA-like_dom"/>
</dbReference>